<dbReference type="AlphaFoldDB" id="M2PYQ5"/>
<dbReference type="STRING" id="914234.M2PYQ5"/>
<feature type="region of interest" description="Disordered" evidence="1">
    <location>
        <begin position="222"/>
        <end position="278"/>
    </location>
</feature>
<keyword evidence="3" id="KW-1185">Reference proteome</keyword>
<dbReference type="EMBL" id="KB445791">
    <property type="protein sequence ID" value="EMD42029.1"/>
    <property type="molecule type" value="Genomic_DNA"/>
</dbReference>
<dbReference type="OrthoDB" id="2270193at2759"/>
<feature type="compositionally biased region" description="Polar residues" evidence="1">
    <location>
        <begin position="133"/>
        <end position="155"/>
    </location>
</feature>
<gene>
    <name evidence="2" type="ORF">CERSUDRAFT_79627</name>
</gene>
<feature type="region of interest" description="Disordered" evidence="1">
    <location>
        <begin position="130"/>
        <end position="208"/>
    </location>
</feature>
<evidence type="ECO:0000313" key="3">
    <source>
        <dbReference type="Proteomes" id="UP000016930"/>
    </source>
</evidence>
<name>M2PYQ5_CERS8</name>
<evidence type="ECO:0000256" key="1">
    <source>
        <dbReference type="SAM" id="MobiDB-lite"/>
    </source>
</evidence>
<accession>M2PYQ5</accession>
<dbReference type="Proteomes" id="UP000016930">
    <property type="component" value="Unassembled WGS sequence"/>
</dbReference>
<organism evidence="2 3">
    <name type="scientific">Ceriporiopsis subvermispora (strain B)</name>
    <name type="common">White-rot fungus</name>
    <name type="synonym">Gelatoporia subvermispora</name>
    <dbReference type="NCBI Taxonomy" id="914234"/>
    <lineage>
        <taxon>Eukaryota</taxon>
        <taxon>Fungi</taxon>
        <taxon>Dikarya</taxon>
        <taxon>Basidiomycota</taxon>
        <taxon>Agaricomycotina</taxon>
        <taxon>Agaricomycetes</taxon>
        <taxon>Polyporales</taxon>
        <taxon>Gelatoporiaceae</taxon>
        <taxon>Gelatoporia</taxon>
    </lineage>
</organism>
<evidence type="ECO:0000313" key="2">
    <source>
        <dbReference type="EMBL" id="EMD42029.1"/>
    </source>
</evidence>
<sequence length="450" mass="48826">MSPTPISPGLVHLVLEYISPPSQLTQPLPPHLVSKSLAQRHHFLRLTTDFPEDYLCWPSSPERQSRAIECLETLPRRIDDEPTIYPVQYTSDGEYVYAHIDLSSGTGAGARLIFQWDDLNGWQYHDTNLMPFPTNSQTEPQHVTTSTTAQHMSGPQSPPLRRYSNNNHNNDGHGEDDDSSYWDSYGSHDPDSASYGRSAPPSAKDAGANTEDAYWARYSNVHGTADSTQPSPLPPPLRGNATGASHDGSGYHSPHPLPVPARAGHENNEEPLPIPPSAIPRPNLYSKWDPASPHTLARLLSTISPRESASPSPAPDTYADAMTELDATSPPDMVSPTVGGHSDTPSPPGHIGPSIRRESGRAPPPATLKLNGTIAMDTFPVEQVHSRRSAEEVNGSSAEAEVALRAGIDGLWKLWKAGRRQTGGADSPRNDEDDKTVFLRIVQDVVGSDA</sequence>
<proteinExistence type="predicted"/>
<protein>
    <submittedName>
        <fullName evidence="2">Uncharacterized protein</fullName>
    </submittedName>
</protein>
<reference evidence="2 3" key="1">
    <citation type="journal article" date="2012" name="Proc. Natl. Acad. Sci. U.S.A.">
        <title>Comparative genomics of Ceriporiopsis subvermispora and Phanerochaete chrysosporium provide insight into selective ligninolysis.</title>
        <authorList>
            <person name="Fernandez-Fueyo E."/>
            <person name="Ruiz-Duenas F.J."/>
            <person name="Ferreira P."/>
            <person name="Floudas D."/>
            <person name="Hibbett D.S."/>
            <person name="Canessa P."/>
            <person name="Larrondo L.F."/>
            <person name="James T.Y."/>
            <person name="Seelenfreund D."/>
            <person name="Lobos S."/>
            <person name="Polanco R."/>
            <person name="Tello M."/>
            <person name="Honda Y."/>
            <person name="Watanabe T."/>
            <person name="Watanabe T."/>
            <person name="Ryu J.S."/>
            <person name="Kubicek C.P."/>
            <person name="Schmoll M."/>
            <person name="Gaskell J."/>
            <person name="Hammel K.E."/>
            <person name="St John F.J."/>
            <person name="Vanden Wymelenberg A."/>
            <person name="Sabat G."/>
            <person name="Splinter BonDurant S."/>
            <person name="Syed K."/>
            <person name="Yadav J.S."/>
            <person name="Doddapaneni H."/>
            <person name="Subramanian V."/>
            <person name="Lavin J.L."/>
            <person name="Oguiza J.A."/>
            <person name="Perez G."/>
            <person name="Pisabarro A.G."/>
            <person name="Ramirez L."/>
            <person name="Santoyo F."/>
            <person name="Master E."/>
            <person name="Coutinho P.M."/>
            <person name="Henrissat B."/>
            <person name="Lombard V."/>
            <person name="Magnuson J.K."/>
            <person name="Kuees U."/>
            <person name="Hori C."/>
            <person name="Igarashi K."/>
            <person name="Samejima M."/>
            <person name="Held B.W."/>
            <person name="Barry K.W."/>
            <person name="LaButti K.M."/>
            <person name="Lapidus A."/>
            <person name="Lindquist E.A."/>
            <person name="Lucas S.M."/>
            <person name="Riley R."/>
            <person name="Salamov A.A."/>
            <person name="Hoffmeister D."/>
            <person name="Schwenk D."/>
            <person name="Hadar Y."/>
            <person name="Yarden O."/>
            <person name="de Vries R.P."/>
            <person name="Wiebenga A."/>
            <person name="Stenlid J."/>
            <person name="Eastwood D."/>
            <person name="Grigoriev I.V."/>
            <person name="Berka R.M."/>
            <person name="Blanchette R.A."/>
            <person name="Kersten P."/>
            <person name="Martinez A.T."/>
            <person name="Vicuna R."/>
            <person name="Cullen D."/>
        </authorList>
    </citation>
    <scope>NUCLEOTIDE SEQUENCE [LARGE SCALE GENOMIC DNA]</scope>
    <source>
        <strain evidence="2 3">B</strain>
    </source>
</reference>
<feature type="region of interest" description="Disordered" evidence="1">
    <location>
        <begin position="326"/>
        <end position="366"/>
    </location>
</feature>
<dbReference type="HOGENOM" id="CLU_033467_0_0_1"/>